<dbReference type="OrthoDB" id="655540at2759"/>
<accession>A0A484MPZ5</accession>
<feature type="domain" description="Amino acid transporter transmembrane" evidence="10">
    <location>
        <begin position="203"/>
        <end position="582"/>
    </location>
</feature>
<keyword evidence="6 9" id="KW-0472">Membrane</keyword>
<dbReference type="InterPro" id="IPR013057">
    <property type="entry name" value="AA_transpt_TM"/>
</dbReference>
<feature type="transmembrane region" description="Helical" evidence="9">
    <location>
        <begin position="505"/>
        <end position="525"/>
    </location>
</feature>
<evidence type="ECO:0000256" key="2">
    <source>
        <dbReference type="ARBA" id="ARBA00022448"/>
    </source>
</evidence>
<evidence type="ECO:0000313" key="11">
    <source>
        <dbReference type="EMBL" id="VFQ90935.1"/>
    </source>
</evidence>
<dbReference type="GO" id="GO:0005774">
    <property type="term" value="C:vacuolar membrane"/>
    <property type="evidence" value="ECO:0007669"/>
    <property type="project" value="TreeGrafter"/>
</dbReference>
<evidence type="ECO:0000256" key="3">
    <source>
        <dbReference type="ARBA" id="ARBA00022692"/>
    </source>
</evidence>
<dbReference type="PANTHER" id="PTHR22950:SF692">
    <property type="entry name" value="TRANSMEMBRANE AMINO ACID TRANSPORTER FAMILY PROTEIN"/>
    <property type="match status" value="1"/>
</dbReference>
<evidence type="ECO:0000256" key="6">
    <source>
        <dbReference type="ARBA" id="ARBA00023136"/>
    </source>
</evidence>
<dbReference type="Proteomes" id="UP000595140">
    <property type="component" value="Unassembled WGS sequence"/>
</dbReference>
<feature type="transmembrane region" description="Helical" evidence="9">
    <location>
        <begin position="531"/>
        <end position="550"/>
    </location>
</feature>
<evidence type="ECO:0000256" key="8">
    <source>
        <dbReference type="SAM" id="MobiDB-lite"/>
    </source>
</evidence>
<feature type="region of interest" description="Disordered" evidence="8">
    <location>
        <begin position="66"/>
        <end position="105"/>
    </location>
</feature>
<feature type="transmembrane region" description="Helical" evidence="9">
    <location>
        <begin position="562"/>
        <end position="584"/>
    </location>
</feature>
<dbReference type="EMBL" id="OOIL02004257">
    <property type="protein sequence ID" value="VFQ90935.1"/>
    <property type="molecule type" value="Genomic_DNA"/>
</dbReference>
<name>A0A484MPZ5_9ASTE</name>
<evidence type="ECO:0000256" key="7">
    <source>
        <dbReference type="ARBA" id="ARBA00049662"/>
    </source>
</evidence>
<keyword evidence="12" id="KW-1185">Reference proteome</keyword>
<evidence type="ECO:0000256" key="9">
    <source>
        <dbReference type="SAM" id="Phobius"/>
    </source>
</evidence>
<dbReference type="PANTHER" id="PTHR22950">
    <property type="entry name" value="AMINO ACID TRANSPORTER"/>
    <property type="match status" value="1"/>
</dbReference>
<feature type="transmembrane region" description="Helical" evidence="9">
    <location>
        <begin position="279"/>
        <end position="300"/>
    </location>
</feature>
<evidence type="ECO:0000259" key="10">
    <source>
        <dbReference type="Pfam" id="PF01490"/>
    </source>
</evidence>
<feature type="transmembrane region" description="Helical" evidence="9">
    <location>
        <begin position="420"/>
        <end position="444"/>
    </location>
</feature>
<feature type="transmembrane region" description="Helical" evidence="9">
    <location>
        <begin position="320"/>
        <end position="338"/>
    </location>
</feature>
<keyword evidence="4" id="KW-0029">Amino-acid transport</keyword>
<reference evidence="11 12" key="1">
    <citation type="submission" date="2018-04" db="EMBL/GenBank/DDBJ databases">
        <authorList>
            <person name="Vogel A."/>
        </authorList>
    </citation>
    <scope>NUCLEOTIDE SEQUENCE [LARGE SCALE GENOMIC DNA]</scope>
</reference>
<sequence length="589" mass="64516">MPLMPGRALLFNQRSDAVNLRTCGGLFRYAQVYNHSLNRKRDQQKKFQEIEMKLDEEFGADRVIHIETDDEDNEAETADDDTDDTDSEHYPAAVPSRNPSDNVAGSLISHWPQSYRQSMDMYTSVVSPSVSFLRGSSPSTSAYSRRPQSIVVVQSSLSKPLISETVCLNDDEVPTSTLPTKISTATSISRFSLPELPPPQECSYAQSLVNSINVLCGIGILATPYAVKEGGWLSLFLLLLYGIITCYTGILLKRCLESSPGLETYPDIGQAAFGTSGRVFVATILYLELYCSCIEFLIMMGDNLSALFPTTQMAFGGVRLGSYQTCVIISTLFILPTVMLRNLSLLSYISAGGVVAFVMIIFCLLWVGLLNDFEFHPSGSVLNFSKLPVTVGIYSFCFGGHSVFPSIYSSMREPSRFPSLILLSFLVAFVSFAGVAILGFLMFGEATKSQFTLNLPERHLASKLAKWIVFITPLTKYALTITPVAFSIEELLPSNHLRSSHSISILIRTVLVASTLIVSLLIPYFGSVTALIGSALVMLVSLILPCACYIKINRDKMKKIEIAACTFIILLGLISSIVGTYSALHSMSG</sequence>
<feature type="transmembrane region" description="Helical" evidence="9">
    <location>
        <begin position="345"/>
        <end position="367"/>
    </location>
</feature>
<feature type="transmembrane region" description="Helical" evidence="9">
    <location>
        <begin position="464"/>
        <end position="485"/>
    </location>
</feature>
<evidence type="ECO:0000256" key="4">
    <source>
        <dbReference type="ARBA" id="ARBA00022970"/>
    </source>
</evidence>
<feature type="transmembrane region" description="Helical" evidence="9">
    <location>
        <begin position="387"/>
        <end position="408"/>
    </location>
</feature>
<evidence type="ECO:0000313" key="12">
    <source>
        <dbReference type="Proteomes" id="UP000595140"/>
    </source>
</evidence>
<feature type="transmembrane region" description="Helical" evidence="9">
    <location>
        <begin position="233"/>
        <end position="252"/>
    </location>
</feature>
<feature type="compositionally biased region" description="Acidic residues" evidence="8">
    <location>
        <begin position="68"/>
        <end position="86"/>
    </location>
</feature>
<proteinExistence type="inferred from homology"/>
<comment type="similarity">
    <text evidence="7">Belongs to the amino acid/polyamine transporter 2 family. Amino acid/auxin permease (AAAP) (TC 2.A.18.5) subfamily.</text>
</comment>
<gene>
    <name evidence="11" type="ORF">CCAM_LOCUS32711</name>
</gene>
<dbReference type="Pfam" id="PF01490">
    <property type="entry name" value="Aa_trans"/>
    <property type="match status" value="1"/>
</dbReference>
<comment type="subcellular location">
    <subcellularLocation>
        <location evidence="1">Membrane</location>
        <topology evidence="1">Multi-pass membrane protein</topology>
    </subcellularLocation>
</comment>
<keyword evidence="2" id="KW-0813">Transport</keyword>
<dbReference type="FunFam" id="1.20.1740.10:FF:000047">
    <property type="entry name" value="Amino acid transporter AVT1A"/>
    <property type="match status" value="1"/>
</dbReference>
<protein>
    <recommendedName>
        <fullName evidence="10">Amino acid transporter transmembrane domain-containing protein</fullName>
    </recommendedName>
</protein>
<dbReference type="GO" id="GO:0015179">
    <property type="term" value="F:L-amino acid transmembrane transporter activity"/>
    <property type="evidence" value="ECO:0007669"/>
    <property type="project" value="TreeGrafter"/>
</dbReference>
<evidence type="ECO:0000256" key="1">
    <source>
        <dbReference type="ARBA" id="ARBA00004141"/>
    </source>
</evidence>
<evidence type="ECO:0000256" key="5">
    <source>
        <dbReference type="ARBA" id="ARBA00022989"/>
    </source>
</evidence>
<organism evidence="11 12">
    <name type="scientific">Cuscuta campestris</name>
    <dbReference type="NCBI Taxonomy" id="132261"/>
    <lineage>
        <taxon>Eukaryota</taxon>
        <taxon>Viridiplantae</taxon>
        <taxon>Streptophyta</taxon>
        <taxon>Embryophyta</taxon>
        <taxon>Tracheophyta</taxon>
        <taxon>Spermatophyta</taxon>
        <taxon>Magnoliopsida</taxon>
        <taxon>eudicotyledons</taxon>
        <taxon>Gunneridae</taxon>
        <taxon>Pentapetalae</taxon>
        <taxon>asterids</taxon>
        <taxon>lamiids</taxon>
        <taxon>Solanales</taxon>
        <taxon>Convolvulaceae</taxon>
        <taxon>Cuscuteae</taxon>
        <taxon>Cuscuta</taxon>
        <taxon>Cuscuta subgen. Grammica</taxon>
        <taxon>Cuscuta sect. Cleistogrammica</taxon>
    </lineage>
</organism>
<keyword evidence="5 9" id="KW-1133">Transmembrane helix</keyword>
<keyword evidence="3 9" id="KW-0812">Transmembrane</keyword>
<dbReference type="AlphaFoldDB" id="A0A484MPZ5"/>